<name>A0A917XKX8_9ACTN</name>
<sequence length="85" mass="9627">MVRGVTRSARAASSSDTPAPCRRSWSLRPRIMRSTVGALALPAFERPSLTPYLLRVCHPDECDRHLLKQPDRYRHSEIIRESVAA</sequence>
<gene>
    <name evidence="2" type="ORF">GCM10011578_079710</name>
</gene>
<organism evidence="2 3">
    <name type="scientific">Streptomyces fuscichromogenes</name>
    <dbReference type="NCBI Taxonomy" id="1324013"/>
    <lineage>
        <taxon>Bacteria</taxon>
        <taxon>Bacillati</taxon>
        <taxon>Actinomycetota</taxon>
        <taxon>Actinomycetes</taxon>
        <taxon>Kitasatosporales</taxon>
        <taxon>Streptomycetaceae</taxon>
        <taxon>Streptomyces</taxon>
    </lineage>
</organism>
<reference evidence="2" key="2">
    <citation type="submission" date="2020-09" db="EMBL/GenBank/DDBJ databases">
        <authorList>
            <person name="Sun Q."/>
            <person name="Zhou Y."/>
        </authorList>
    </citation>
    <scope>NUCLEOTIDE SEQUENCE</scope>
    <source>
        <strain evidence="2">CGMCC 4.7110</strain>
    </source>
</reference>
<dbReference type="EMBL" id="BMML01000025">
    <property type="protein sequence ID" value="GGN36489.1"/>
    <property type="molecule type" value="Genomic_DNA"/>
</dbReference>
<evidence type="ECO:0000313" key="3">
    <source>
        <dbReference type="Proteomes" id="UP000653411"/>
    </source>
</evidence>
<comment type="caution">
    <text evidence="2">The sequence shown here is derived from an EMBL/GenBank/DDBJ whole genome shotgun (WGS) entry which is preliminary data.</text>
</comment>
<reference evidence="2" key="1">
    <citation type="journal article" date="2014" name="Int. J. Syst. Evol. Microbiol.">
        <title>Complete genome sequence of Corynebacterium casei LMG S-19264T (=DSM 44701T), isolated from a smear-ripened cheese.</title>
        <authorList>
            <consortium name="US DOE Joint Genome Institute (JGI-PGF)"/>
            <person name="Walter F."/>
            <person name="Albersmeier A."/>
            <person name="Kalinowski J."/>
            <person name="Ruckert C."/>
        </authorList>
    </citation>
    <scope>NUCLEOTIDE SEQUENCE</scope>
    <source>
        <strain evidence="2">CGMCC 4.7110</strain>
    </source>
</reference>
<feature type="region of interest" description="Disordered" evidence="1">
    <location>
        <begin position="1"/>
        <end position="23"/>
    </location>
</feature>
<dbReference type="Proteomes" id="UP000653411">
    <property type="component" value="Unassembled WGS sequence"/>
</dbReference>
<dbReference type="AlphaFoldDB" id="A0A917XKX8"/>
<evidence type="ECO:0000313" key="2">
    <source>
        <dbReference type="EMBL" id="GGN36489.1"/>
    </source>
</evidence>
<accession>A0A917XKX8</accession>
<protein>
    <submittedName>
        <fullName evidence="2">Uncharacterized protein</fullName>
    </submittedName>
</protein>
<proteinExistence type="predicted"/>
<evidence type="ECO:0000256" key="1">
    <source>
        <dbReference type="SAM" id="MobiDB-lite"/>
    </source>
</evidence>
<keyword evidence="3" id="KW-1185">Reference proteome</keyword>